<proteinExistence type="predicted"/>
<dbReference type="EMBL" id="KZ825340">
    <property type="protein sequence ID" value="RAH46103.1"/>
    <property type="molecule type" value="Genomic_DNA"/>
</dbReference>
<gene>
    <name evidence="1" type="ORF">BO95DRAFT_463443</name>
</gene>
<protein>
    <submittedName>
        <fullName evidence="1">Uncharacterized protein</fullName>
    </submittedName>
</protein>
<name>A0ACD1GA24_9EURO</name>
<evidence type="ECO:0000313" key="1">
    <source>
        <dbReference type="EMBL" id="RAH46103.1"/>
    </source>
</evidence>
<keyword evidence="2" id="KW-1185">Reference proteome</keyword>
<accession>A0ACD1GA24</accession>
<sequence>MYQRQGCSQDDSSSTGSVDLKAVKPASLPDYPQEGALALAEERGCRCFLKSVLKGVSLPTRLEAPTRLETIEIMSYRDIPSWERPVSLRFHGLPPIYQSAGMVSNFGAQVAWNEQSHELNTLEK</sequence>
<reference evidence="1" key="1">
    <citation type="submission" date="2018-02" db="EMBL/GenBank/DDBJ databases">
        <title>The genomes of Aspergillus section Nigri reveals drivers in fungal speciation.</title>
        <authorList>
            <consortium name="DOE Joint Genome Institute"/>
            <person name="Vesth T.C."/>
            <person name="Nybo J."/>
            <person name="Theobald S."/>
            <person name="Brandl J."/>
            <person name="Frisvad J.C."/>
            <person name="Nielsen K.F."/>
            <person name="Lyhne E.K."/>
            <person name="Kogle M.E."/>
            <person name="Kuo A."/>
            <person name="Riley R."/>
            <person name="Clum A."/>
            <person name="Nolan M."/>
            <person name="Lipzen A."/>
            <person name="Salamov A."/>
            <person name="Henrissat B."/>
            <person name="Wiebenga A."/>
            <person name="De vries R.P."/>
            <person name="Grigoriev I.V."/>
            <person name="Mortensen U.H."/>
            <person name="Andersen M.R."/>
            <person name="Baker S.E."/>
        </authorList>
    </citation>
    <scope>NUCLEOTIDE SEQUENCE</scope>
    <source>
        <strain evidence="1">CBS 621.78</strain>
    </source>
</reference>
<organism evidence="1 2">
    <name type="scientific">Aspergillus brunneoviolaceus CBS 621.78</name>
    <dbReference type="NCBI Taxonomy" id="1450534"/>
    <lineage>
        <taxon>Eukaryota</taxon>
        <taxon>Fungi</taxon>
        <taxon>Dikarya</taxon>
        <taxon>Ascomycota</taxon>
        <taxon>Pezizomycotina</taxon>
        <taxon>Eurotiomycetes</taxon>
        <taxon>Eurotiomycetidae</taxon>
        <taxon>Eurotiales</taxon>
        <taxon>Aspergillaceae</taxon>
        <taxon>Aspergillus</taxon>
        <taxon>Aspergillus subgen. Circumdati</taxon>
    </lineage>
</organism>
<evidence type="ECO:0000313" key="2">
    <source>
        <dbReference type="Proteomes" id="UP000249057"/>
    </source>
</evidence>
<dbReference type="Proteomes" id="UP000249057">
    <property type="component" value="Unassembled WGS sequence"/>
</dbReference>